<dbReference type="SMART" id="SM00984">
    <property type="entry name" value="UDPG_MGDP_dh_C"/>
    <property type="match status" value="1"/>
</dbReference>
<evidence type="ECO:0000259" key="5">
    <source>
        <dbReference type="SMART" id="SM00984"/>
    </source>
</evidence>
<dbReference type="Pfam" id="PF00984">
    <property type="entry name" value="UDPG_MGDP_dh"/>
    <property type="match status" value="1"/>
</dbReference>
<evidence type="ECO:0000256" key="1">
    <source>
        <dbReference type="ARBA" id="ARBA00006601"/>
    </source>
</evidence>
<keyword evidence="7" id="KW-1185">Reference proteome</keyword>
<protein>
    <submittedName>
        <fullName evidence="6">UDP-glucose dehydrogenase</fullName>
    </submittedName>
</protein>
<dbReference type="SUPFAM" id="SSF48179">
    <property type="entry name" value="6-phosphogluconate dehydrogenase C-terminal domain-like"/>
    <property type="match status" value="1"/>
</dbReference>
<dbReference type="SUPFAM" id="SSF52413">
    <property type="entry name" value="UDP-glucose/GDP-mannose dehydrogenase C-terminal domain"/>
    <property type="match status" value="1"/>
</dbReference>
<dbReference type="PANTHER" id="PTHR43491:SF2">
    <property type="entry name" value="UDP-N-ACETYL-D-MANNOSAMINE DEHYDROGENASE"/>
    <property type="match status" value="1"/>
</dbReference>
<dbReference type="AlphaFoldDB" id="A0A0K1PJ22"/>
<reference evidence="6 7" key="1">
    <citation type="submission" date="2015-08" db="EMBL/GenBank/DDBJ databases">
        <authorList>
            <person name="Babu N.S."/>
            <person name="Beckwith C.J."/>
            <person name="Beseler K.G."/>
            <person name="Brison A."/>
            <person name="Carone J.V."/>
            <person name="Caskin T.P."/>
            <person name="Diamond M."/>
            <person name="Durham M.E."/>
            <person name="Foxe J.M."/>
            <person name="Go M."/>
            <person name="Henderson B.A."/>
            <person name="Jones I.B."/>
            <person name="McGettigan J.A."/>
            <person name="Micheletti S.J."/>
            <person name="Nasrallah M.E."/>
            <person name="Ortiz D."/>
            <person name="Piller C.R."/>
            <person name="Privatt S.R."/>
            <person name="Schneider S.L."/>
            <person name="Sharp S."/>
            <person name="Smith T.C."/>
            <person name="Stanton J.D."/>
            <person name="Ullery H.E."/>
            <person name="Wilson R.J."/>
            <person name="Serrano M.G."/>
            <person name="Buck G."/>
            <person name="Lee V."/>
            <person name="Wang Y."/>
            <person name="Carvalho R."/>
            <person name="Voegtly L."/>
            <person name="Shi R."/>
            <person name="Duckworth R."/>
            <person name="Johnson A."/>
            <person name="Loviza R."/>
            <person name="Walstead R."/>
            <person name="Shah Z."/>
            <person name="Kiflezghi M."/>
            <person name="Wade K."/>
            <person name="Ball S.L."/>
            <person name="Bradley K.W."/>
            <person name="Asai D.J."/>
            <person name="Bowman C.A."/>
            <person name="Russell D.A."/>
            <person name="Pope W.H."/>
            <person name="Jacobs-Sera D."/>
            <person name="Hendrix R.W."/>
            <person name="Hatfull G.F."/>
        </authorList>
    </citation>
    <scope>NUCLEOTIDE SEQUENCE [LARGE SCALE GENOMIC DNA]</scope>
    <source>
        <strain evidence="6 7">DSM 27710</strain>
    </source>
</reference>
<dbReference type="EMBL" id="CP012332">
    <property type="protein sequence ID" value="AKU93104.1"/>
    <property type="molecule type" value="Genomic_DNA"/>
</dbReference>
<dbReference type="InterPro" id="IPR036220">
    <property type="entry name" value="UDP-Glc/GDP-Man_DH_C_sf"/>
</dbReference>
<evidence type="ECO:0000256" key="3">
    <source>
        <dbReference type="ARBA" id="ARBA00023027"/>
    </source>
</evidence>
<dbReference type="Proteomes" id="UP000055590">
    <property type="component" value="Chromosome"/>
</dbReference>
<dbReference type="SUPFAM" id="SSF51735">
    <property type="entry name" value="NAD(P)-binding Rossmann-fold domains"/>
    <property type="match status" value="1"/>
</dbReference>
<evidence type="ECO:0000256" key="2">
    <source>
        <dbReference type="ARBA" id="ARBA00023002"/>
    </source>
</evidence>
<dbReference type="InterPro" id="IPR008927">
    <property type="entry name" value="6-PGluconate_DH-like_C_sf"/>
</dbReference>
<sequence>MNEKIGVVGLGYVGLPVALAFAKEFPTVGFDISERRVSALREGRDPNGETAGEELQHTSMRFTTDAADLSDCTFFVVAVPTPVDSGNRPDLTPVIRASETLGKVLKAGAVVVYESTVFPGCTEEICGPVLARTSGLRQGADFKLGYSPERINPGDKKNTFETVTKIVSGEDGETLERVAAAYEAIVPAGVFRAANLKAAEAAKVIENAQRDINIAFMNEVAHICDRIGIRTADVIAGMNTKWNALRFTPGLVGGHCIGVDPYYITSKSEELGYFPEVILSGRRINNGMGAFIAQRLMKMLAKGGKPISGAKVGVLGLTFKENVSDLRNSRVPDIISELKEFGVEVIVHDAFADTAEAQHEYGIELSPLAALRELDGLVVAVSHKPYLEMPRSDLLGMLKGGGGALIDVKSIFEPKELPASIAYWSL</sequence>
<dbReference type="RefSeq" id="WP_050727176.1">
    <property type="nucleotide sequence ID" value="NZ_CP012332.1"/>
</dbReference>
<dbReference type="PIRSF" id="PIRSF000124">
    <property type="entry name" value="UDPglc_GDPman_dh"/>
    <property type="match status" value="1"/>
</dbReference>
<dbReference type="GO" id="GO:0000271">
    <property type="term" value="P:polysaccharide biosynthetic process"/>
    <property type="evidence" value="ECO:0007669"/>
    <property type="project" value="InterPro"/>
</dbReference>
<dbReference type="KEGG" id="vin:AKJ08_3491"/>
<dbReference type="OrthoDB" id="9803238at2"/>
<dbReference type="PANTHER" id="PTHR43491">
    <property type="entry name" value="UDP-N-ACETYL-D-MANNOSAMINE DEHYDROGENASE"/>
    <property type="match status" value="1"/>
</dbReference>
<dbReference type="InterPro" id="IPR028359">
    <property type="entry name" value="UDP_ManNAc/GlcNAc_DH"/>
</dbReference>
<dbReference type="STRING" id="1391653.AKJ08_3491"/>
<dbReference type="PIRSF" id="PIRSF500136">
    <property type="entry name" value="UDP_ManNAc_DH"/>
    <property type="match status" value="1"/>
</dbReference>
<dbReference type="NCBIfam" id="TIGR03026">
    <property type="entry name" value="NDP-sugDHase"/>
    <property type="match status" value="1"/>
</dbReference>
<dbReference type="Pfam" id="PF03720">
    <property type="entry name" value="UDPG_MGDP_dh_C"/>
    <property type="match status" value="1"/>
</dbReference>
<dbReference type="Pfam" id="PF03721">
    <property type="entry name" value="UDPG_MGDP_dh_N"/>
    <property type="match status" value="1"/>
</dbReference>
<evidence type="ECO:0000256" key="4">
    <source>
        <dbReference type="PIRNR" id="PIRNR000124"/>
    </source>
</evidence>
<dbReference type="GO" id="GO:0051287">
    <property type="term" value="F:NAD binding"/>
    <property type="evidence" value="ECO:0007669"/>
    <property type="project" value="InterPro"/>
</dbReference>
<keyword evidence="3" id="KW-0520">NAD</keyword>
<dbReference type="InterPro" id="IPR017476">
    <property type="entry name" value="UDP-Glc/GDP-Man"/>
</dbReference>
<dbReference type="InterPro" id="IPR014026">
    <property type="entry name" value="UDP-Glc/GDP-Man_DH_dimer"/>
</dbReference>
<name>A0A0K1PJ22_9BACT</name>
<feature type="domain" description="UDP-glucose/GDP-mannose dehydrogenase C-terminal" evidence="5">
    <location>
        <begin position="313"/>
        <end position="414"/>
    </location>
</feature>
<dbReference type="PATRIC" id="fig|1391653.3.peg.3645"/>
<accession>A0A0K1PJ22</accession>
<dbReference type="Gene3D" id="3.40.50.720">
    <property type="entry name" value="NAD(P)-binding Rossmann-like Domain"/>
    <property type="match status" value="2"/>
</dbReference>
<dbReference type="InterPro" id="IPR001732">
    <property type="entry name" value="UDP-Glc/GDP-Man_DH_N"/>
</dbReference>
<proteinExistence type="inferred from homology"/>
<dbReference type="GO" id="GO:0016628">
    <property type="term" value="F:oxidoreductase activity, acting on the CH-CH group of donors, NAD or NADP as acceptor"/>
    <property type="evidence" value="ECO:0007669"/>
    <property type="project" value="InterPro"/>
</dbReference>
<evidence type="ECO:0000313" key="6">
    <source>
        <dbReference type="EMBL" id="AKU93104.1"/>
    </source>
</evidence>
<dbReference type="GO" id="GO:0016616">
    <property type="term" value="F:oxidoreductase activity, acting on the CH-OH group of donors, NAD or NADP as acceptor"/>
    <property type="evidence" value="ECO:0007669"/>
    <property type="project" value="InterPro"/>
</dbReference>
<dbReference type="InterPro" id="IPR036291">
    <property type="entry name" value="NAD(P)-bd_dom_sf"/>
</dbReference>
<keyword evidence="2" id="KW-0560">Oxidoreductase</keyword>
<comment type="similarity">
    <text evidence="1 4">Belongs to the UDP-glucose/GDP-mannose dehydrogenase family.</text>
</comment>
<dbReference type="InterPro" id="IPR014027">
    <property type="entry name" value="UDP-Glc/GDP-Man_DH_C"/>
</dbReference>
<gene>
    <name evidence="6" type="ORF">AKJ08_3491</name>
</gene>
<organism evidence="6 7">
    <name type="scientific">Vulgatibacter incomptus</name>
    <dbReference type="NCBI Taxonomy" id="1391653"/>
    <lineage>
        <taxon>Bacteria</taxon>
        <taxon>Pseudomonadati</taxon>
        <taxon>Myxococcota</taxon>
        <taxon>Myxococcia</taxon>
        <taxon>Myxococcales</taxon>
        <taxon>Cystobacterineae</taxon>
        <taxon>Vulgatibacteraceae</taxon>
        <taxon>Vulgatibacter</taxon>
    </lineage>
</organism>
<evidence type="ECO:0000313" key="7">
    <source>
        <dbReference type="Proteomes" id="UP000055590"/>
    </source>
</evidence>